<feature type="domain" description="UPF0033" evidence="1">
    <location>
        <begin position="3"/>
        <end position="61"/>
    </location>
</feature>
<dbReference type="Pfam" id="PF01206">
    <property type="entry name" value="TusA"/>
    <property type="match status" value="1"/>
</dbReference>
<comment type="caution">
    <text evidence="2">The sequence shown here is derived from an EMBL/GenBank/DDBJ whole genome shotgun (WGS) entry which is preliminary data.</text>
</comment>
<dbReference type="Gene3D" id="3.30.110.40">
    <property type="entry name" value="TusA-like domain"/>
    <property type="match status" value="1"/>
</dbReference>
<reference evidence="3" key="1">
    <citation type="journal article" date="2019" name="Int. J. Syst. Evol. Microbiol.">
        <title>The Global Catalogue of Microorganisms (GCM) 10K type strain sequencing project: providing services to taxonomists for standard genome sequencing and annotation.</title>
        <authorList>
            <consortium name="The Broad Institute Genomics Platform"/>
            <consortium name="The Broad Institute Genome Sequencing Center for Infectious Disease"/>
            <person name="Wu L."/>
            <person name="Ma J."/>
        </authorList>
    </citation>
    <scope>NUCLEOTIDE SEQUENCE [LARGE SCALE GENOMIC DNA]</scope>
    <source>
        <strain evidence="3">CCUG 46385</strain>
    </source>
</reference>
<evidence type="ECO:0000313" key="3">
    <source>
        <dbReference type="Proteomes" id="UP001595916"/>
    </source>
</evidence>
<sequence>MVEVDARGLSCPEPVIQTKRALMSSPKEVTVKVDNNVAKENVKKTLESSGYKVSIKEETEDILLHGTK</sequence>
<dbReference type="InterPro" id="IPR036868">
    <property type="entry name" value="TusA-like_sf"/>
</dbReference>
<evidence type="ECO:0000313" key="2">
    <source>
        <dbReference type="EMBL" id="MFC4804675.1"/>
    </source>
</evidence>
<gene>
    <name evidence="2" type="ORF">ACFO4R_06215</name>
</gene>
<name>A0ABV9QLN0_9FIRM</name>
<evidence type="ECO:0000259" key="1">
    <source>
        <dbReference type="Pfam" id="PF01206"/>
    </source>
</evidence>
<dbReference type="EMBL" id="JBHSHL010000022">
    <property type="protein sequence ID" value="MFC4804675.1"/>
    <property type="molecule type" value="Genomic_DNA"/>
</dbReference>
<dbReference type="Proteomes" id="UP001595916">
    <property type="component" value="Unassembled WGS sequence"/>
</dbReference>
<keyword evidence="3" id="KW-1185">Reference proteome</keyword>
<protein>
    <submittedName>
        <fullName evidence="2">Sulfurtransferase TusA family protein</fullName>
    </submittedName>
</protein>
<dbReference type="SUPFAM" id="SSF64307">
    <property type="entry name" value="SirA-like"/>
    <property type="match status" value="1"/>
</dbReference>
<dbReference type="RefSeq" id="WP_379788189.1">
    <property type="nucleotide sequence ID" value="NZ_JBHSHL010000022.1"/>
</dbReference>
<dbReference type="InterPro" id="IPR001455">
    <property type="entry name" value="TusA-like"/>
</dbReference>
<proteinExistence type="predicted"/>
<accession>A0ABV9QLN0</accession>
<organism evidence="2 3">
    <name type="scientific">Filifactor villosus</name>
    <dbReference type="NCBI Taxonomy" id="29374"/>
    <lineage>
        <taxon>Bacteria</taxon>
        <taxon>Bacillati</taxon>
        <taxon>Bacillota</taxon>
        <taxon>Clostridia</taxon>
        <taxon>Peptostreptococcales</taxon>
        <taxon>Filifactoraceae</taxon>
        <taxon>Filifactor</taxon>
    </lineage>
</organism>